<dbReference type="RefSeq" id="WP_204203588.1">
    <property type="nucleotide sequence ID" value="NZ_JAFELM010000030.1"/>
</dbReference>
<comment type="caution">
    <text evidence="3">The sequence shown here is derived from an EMBL/GenBank/DDBJ whole genome shotgun (WGS) entry which is preliminary data.</text>
</comment>
<dbReference type="InterPro" id="IPR026838">
    <property type="entry name" value="YheC/D"/>
</dbReference>
<dbReference type="PROSITE" id="PS50975">
    <property type="entry name" value="ATP_GRASP"/>
    <property type="match status" value="1"/>
</dbReference>
<dbReference type="EMBL" id="JAFELM010000030">
    <property type="protein sequence ID" value="MBM6618234.1"/>
    <property type="molecule type" value="Genomic_DNA"/>
</dbReference>
<keyword evidence="4" id="KW-1185">Reference proteome</keyword>
<dbReference type="Pfam" id="PF14398">
    <property type="entry name" value="ATPgrasp_YheCD"/>
    <property type="match status" value="1"/>
</dbReference>
<evidence type="ECO:0000259" key="2">
    <source>
        <dbReference type="PROSITE" id="PS50975"/>
    </source>
</evidence>
<evidence type="ECO:0000313" key="3">
    <source>
        <dbReference type="EMBL" id="MBM6618234.1"/>
    </source>
</evidence>
<name>A0ABS2DIB7_9BACI</name>
<protein>
    <submittedName>
        <fullName evidence="3">YheC/YheD family protein</fullName>
    </submittedName>
</protein>
<keyword evidence="1" id="KW-0067">ATP-binding</keyword>
<dbReference type="Gene3D" id="3.30.470.20">
    <property type="entry name" value="ATP-grasp fold, B domain"/>
    <property type="match status" value="1"/>
</dbReference>
<dbReference type="InterPro" id="IPR011761">
    <property type="entry name" value="ATP-grasp"/>
</dbReference>
<dbReference type="SUPFAM" id="SSF56059">
    <property type="entry name" value="Glutathione synthetase ATP-binding domain-like"/>
    <property type="match status" value="1"/>
</dbReference>
<proteinExistence type="predicted"/>
<sequence length="364" mass="42165">MKNTMGIFISKRKYQHLLDGRSYSSNYFYEQGANDCNLSICYVTLNDLSLEKTENVKALLYDKDEEKYKEKLIPLPRVVYNRVSQKSQRIRDKLKQLINLGYYVFNALPFKNGKFIMNQLLEKNAEIASHLPKTLEATESNIKRMMNQFNKLFIKPFYSSIGKGIMYMEKVENGDWILHFRDDKQKWHQTKFTYTIPAHVLKAISQRPYVVQERIPLATYDGRSFDTRVIVQKNETGNWGITGMVGKLAQKGHVITNVGMGGDFSDIVTYLSMNPTFSPEEICKSIEDLALKIAHELEKYSYHIADLGMDIGIAEDGKPYFIECNFRSQYSGMEKDPSLEEVCKSLYANPIRYGSFLLRKMNEI</sequence>
<evidence type="ECO:0000256" key="1">
    <source>
        <dbReference type="PROSITE-ProRule" id="PRU00409"/>
    </source>
</evidence>
<accession>A0ABS2DIB7</accession>
<reference evidence="3 4" key="1">
    <citation type="submission" date="2021-02" db="EMBL/GenBank/DDBJ databases">
        <title>Bacillus sp. RD4P76, an endophyte from a halophyte.</title>
        <authorList>
            <person name="Sun J.-Q."/>
        </authorList>
    </citation>
    <scope>NUCLEOTIDE SEQUENCE [LARGE SCALE GENOMIC DNA]</scope>
    <source>
        <strain evidence="3 4">RD4P76</strain>
    </source>
</reference>
<keyword evidence="1" id="KW-0547">Nucleotide-binding</keyword>
<feature type="domain" description="ATP-grasp" evidence="2">
    <location>
        <begin position="119"/>
        <end position="362"/>
    </location>
</feature>
<evidence type="ECO:0000313" key="4">
    <source>
        <dbReference type="Proteomes" id="UP001518925"/>
    </source>
</evidence>
<gene>
    <name evidence="3" type="ORF">JR050_11245</name>
</gene>
<organism evidence="3 4">
    <name type="scientific">Bacillus suaedaesalsae</name>
    <dbReference type="NCBI Taxonomy" id="2810349"/>
    <lineage>
        <taxon>Bacteria</taxon>
        <taxon>Bacillati</taxon>
        <taxon>Bacillota</taxon>
        <taxon>Bacilli</taxon>
        <taxon>Bacillales</taxon>
        <taxon>Bacillaceae</taxon>
        <taxon>Bacillus</taxon>
    </lineage>
</organism>
<dbReference type="Proteomes" id="UP001518925">
    <property type="component" value="Unassembled WGS sequence"/>
</dbReference>